<evidence type="ECO:0000256" key="1">
    <source>
        <dbReference type="SAM" id="MobiDB-lite"/>
    </source>
</evidence>
<evidence type="ECO:0000313" key="2">
    <source>
        <dbReference type="EnsemblMetazoa" id="CJA34538.1"/>
    </source>
</evidence>
<proteinExistence type="predicted"/>
<sequence length="81" mass="9167">MRPTSEGDGMVETQTTEKRSDQWKIKDADPAEYSSRCPSARKLRRKSSVSDHSSEKMEDSDSEMKVNNLYCTARGSCSEWG</sequence>
<reference evidence="2" key="2">
    <citation type="submission" date="2022-06" db="UniProtKB">
        <authorList>
            <consortium name="EnsemblMetazoa"/>
        </authorList>
    </citation>
    <scope>IDENTIFICATION</scope>
    <source>
        <strain evidence="2">DF5081</strain>
    </source>
</reference>
<name>A0A8R1EJ00_CAEJA</name>
<evidence type="ECO:0000313" key="3">
    <source>
        <dbReference type="Proteomes" id="UP000005237"/>
    </source>
</evidence>
<keyword evidence="3" id="KW-1185">Reference proteome</keyword>
<feature type="compositionally biased region" description="Basic and acidic residues" evidence="1">
    <location>
        <begin position="48"/>
        <end position="64"/>
    </location>
</feature>
<dbReference type="AlphaFoldDB" id="A0A8R1EJ00"/>
<feature type="region of interest" description="Disordered" evidence="1">
    <location>
        <begin position="1"/>
        <end position="64"/>
    </location>
</feature>
<feature type="compositionally biased region" description="Basic and acidic residues" evidence="1">
    <location>
        <begin position="15"/>
        <end position="29"/>
    </location>
</feature>
<accession>A0A8R1EJ00</accession>
<dbReference type="EnsemblMetazoa" id="CJA34538.1">
    <property type="protein sequence ID" value="CJA34538.1"/>
    <property type="gene ID" value="WBGene00210385"/>
</dbReference>
<reference evidence="3" key="1">
    <citation type="submission" date="2010-08" db="EMBL/GenBank/DDBJ databases">
        <authorList>
            <consortium name="Caenorhabditis japonica Sequencing Consortium"/>
            <person name="Wilson R.K."/>
        </authorList>
    </citation>
    <scope>NUCLEOTIDE SEQUENCE [LARGE SCALE GENOMIC DNA]</scope>
    <source>
        <strain evidence="3">DF5081</strain>
    </source>
</reference>
<protein>
    <submittedName>
        <fullName evidence="2">Uncharacterized protein</fullName>
    </submittedName>
</protein>
<dbReference type="Proteomes" id="UP000005237">
    <property type="component" value="Unassembled WGS sequence"/>
</dbReference>
<organism evidence="2 3">
    <name type="scientific">Caenorhabditis japonica</name>
    <dbReference type="NCBI Taxonomy" id="281687"/>
    <lineage>
        <taxon>Eukaryota</taxon>
        <taxon>Metazoa</taxon>
        <taxon>Ecdysozoa</taxon>
        <taxon>Nematoda</taxon>
        <taxon>Chromadorea</taxon>
        <taxon>Rhabditida</taxon>
        <taxon>Rhabditina</taxon>
        <taxon>Rhabditomorpha</taxon>
        <taxon>Rhabditoidea</taxon>
        <taxon>Rhabditidae</taxon>
        <taxon>Peloderinae</taxon>
        <taxon>Caenorhabditis</taxon>
    </lineage>
</organism>